<evidence type="ECO:0000256" key="1">
    <source>
        <dbReference type="SAM" id="SignalP"/>
    </source>
</evidence>
<feature type="chain" id="PRO_5046029705" description="Peptidylprolyl isomerase" evidence="1">
    <location>
        <begin position="21"/>
        <end position="128"/>
    </location>
</feature>
<evidence type="ECO:0000313" key="2">
    <source>
        <dbReference type="EMBL" id="MBD8015546.1"/>
    </source>
</evidence>
<dbReference type="Proteomes" id="UP000658980">
    <property type="component" value="Unassembled WGS sequence"/>
</dbReference>
<gene>
    <name evidence="2" type="ORF">H9630_12030</name>
</gene>
<keyword evidence="1" id="KW-0732">Signal</keyword>
<protein>
    <recommendedName>
        <fullName evidence="4">Peptidylprolyl isomerase</fullName>
    </recommendedName>
</protein>
<name>A0ABR8WFT2_9BACL</name>
<keyword evidence="3" id="KW-1185">Reference proteome</keyword>
<accession>A0ABR8WFT2</accession>
<proteinExistence type="predicted"/>
<comment type="caution">
    <text evidence="2">The sequence shown here is derived from an EMBL/GenBank/DDBJ whole genome shotgun (WGS) entry which is preliminary data.</text>
</comment>
<dbReference type="EMBL" id="JACSPU010000004">
    <property type="protein sequence ID" value="MBD8015546.1"/>
    <property type="molecule type" value="Genomic_DNA"/>
</dbReference>
<feature type="signal peptide" evidence="1">
    <location>
        <begin position="1"/>
        <end position="20"/>
    </location>
</feature>
<evidence type="ECO:0008006" key="4">
    <source>
        <dbReference type="Google" id="ProtNLM"/>
    </source>
</evidence>
<reference evidence="2 3" key="1">
    <citation type="submission" date="2020-08" db="EMBL/GenBank/DDBJ databases">
        <title>A Genomic Blueprint of the Chicken Gut Microbiome.</title>
        <authorList>
            <person name="Gilroy R."/>
            <person name="Ravi A."/>
            <person name="Getino M."/>
            <person name="Pursley I."/>
            <person name="Horton D.L."/>
            <person name="Alikhan N.-F."/>
            <person name="Baker D."/>
            <person name="Gharbi K."/>
            <person name="Hall N."/>
            <person name="Watson M."/>
            <person name="Adriaenssens E.M."/>
            <person name="Foster-Nyarko E."/>
            <person name="Jarju S."/>
            <person name="Secka A."/>
            <person name="Antonio M."/>
            <person name="Oren A."/>
            <person name="Chaudhuri R."/>
            <person name="La Ragione R.M."/>
            <person name="Hildebrand F."/>
            <person name="Pallen M.J."/>
        </authorList>
    </citation>
    <scope>NUCLEOTIDE SEQUENCE [LARGE SCALE GENOMIC DNA]</scope>
    <source>
        <strain evidence="2 3">Sa1BUA13</strain>
    </source>
</reference>
<organism evidence="2 3">
    <name type="scientific">Planococcus wigleyi</name>
    <dbReference type="NCBI Taxonomy" id="2762216"/>
    <lineage>
        <taxon>Bacteria</taxon>
        <taxon>Bacillati</taxon>
        <taxon>Bacillota</taxon>
        <taxon>Bacilli</taxon>
        <taxon>Bacillales</taxon>
        <taxon>Caryophanaceae</taxon>
        <taxon>Planococcus</taxon>
    </lineage>
</organism>
<sequence length="128" mass="14261">MKKKLLLTMLIVLLAACTSDDSILSFSEVETVPENLNQLINPHEPLQLIYEGEQTAYVIYQSAGDLLTDIEEQDDTLKILISEADGSSIPAKQHVYKLTLDDHHEVIDVFINGKSTAFDRVSTLGEEN</sequence>
<dbReference type="PROSITE" id="PS51257">
    <property type="entry name" value="PROKAR_LIPOPROTEIN"/>
    <property type="match status" value="1"/>
</dbReference>
<dbReference type="RefSeq" id="WP_191715733.1">
    <property type="nucleotide sequence ID" value="NZ_JACSPU010000004.1"/>
</dbReference>
<evidence type="ECO:0000313" key="3">
    <source>
        <dbReference type="Proteomes" id="UP000658980"/>
    </source>
</evidence>